<dbReference type="EMBL" id="BFAA01020992">
    <property type="protein sequence ID" value="GCB82650.1"/>
    <property type="molecule type" value="Genomic_DNA"/>
</dbReference>
<evidence type="ECO:0000256" key="1">
    <source>
        <dbReference type="SAM" id="MobiDB-lite"/>
    </source>
</evidence>
<comment type="caution">
    <text evidence="2">The sequence shown here is derived from an EMBL/GenBank/DDBJ whole genome shotgun (WGS) entry which is preliminary data.</text>
</comment>
<name>A0A401QBA8_SCYTO</name>
<gene>
    <name evidence="2" type="ORF">scyTo_0022046</name>
</gene>
<sequence length="86" mass="9113">MHSYREAFEEMDRAPSNSVTGAVRSPPGLAKTPLSALGLKPHNPADVLLHSAALGQEPRSYVESVVRTATVGGHSLQSPPTSLSYM</sequence>
<reference evidence="2 3" key="1">
    <citation type="journal article" date="2018" name="Nat. Ecol. Evol.">
        <title>Shark genomes provide insights into elasmobranch evolution and the origin of vertebrates.</title>
        <authorList>
            <person name="Hara Y"/>
            <person name="Yamaguchi K"/>
            <person name="Onimaru K"/>
            <person name="Kadota M"/>
            <person name="Koyanagi M"/>
            <person name="Keeley SD"/>
            <person name="Tatsumi K"/>
            <person name="Tanaka K"/>
            <person name="Motone F"/>
            <person name="Kageyama Y"/>
            <person name="Nozu R"/>
            <person name="Adachi N"/>
            <person name="Nishimura O"/>
            <person name="Nakagawa R"/>
            <person name="Tanegashima C"/>
            <person name="Kiyatake I"/>
            <person name="Matsumoto R"/>
            <person name="Murakumo K"/>
            <person name="Nishida K"/>
            <person name="Terakita A"/>
            <person name="Kuratani S"/>
            <person name="Sato K"/>
            <person name="Hyodo S Kuraku.S."/>
        </authorList>
    </citation>
    <scope>NUCLEOTIDE SEQUENCE [LARGE SCALE GENOMIC DNA]</scope>
</reference>
<dbReference type="OrthoDB" id="10456524at2759"/>
<organism evidence="2 3">
    <name type="scientific">Scyliorhinus torazame</name>
    <name type="common">Cloudy catshark</name>
    <name type="synonym">Catulus torazame</name>
    <dbReference type="NCBI Taxonomy" id="75743"/>
    <lineage>
        <taxon>Eukaryota</taxon>
        <taxon>Metazoa</taxon>
        <taxon>Chordata</taxon>
        <taxon>Craniata</taxon>
        <taxon>Vertebrata</taxon>
        <taxon>Chondrichthyes</taxon>
        <taxon>Elasmobranchii</taxon>
        <taxon>Galeomorphii</taxon>
        <taxon>Galeoidea</taxon>
        <taxon>Carcharhiniformes</taxon>
        <taxon>Scyliorhinidae</taxon>
        <taxon>Scyliorhinus</taxon>
    </lineage>
</organism>
<accession>A0A401QBA8</accession>
<protein>
    <submittedName>
        <fullName evidence="2">Uncharacterized protein</fullName>
    </submittedName>
</protein>
<evidence type="ECO:0000313" key="2">
    <source>
        <dbReference type="EMBL" id="GCB82650.1"/>
    </source>
</evidence>
<feature type="region of interest" description="Disordered" evidence="1">
    <location>
        <begin position="1"/>
        <end position="27"/>
    </location>
</feature>
<evidence type="ECO:0000313" key="3">
    <source>
        <dbReference type="Proteomes" id="UP000288216"/>
    </source>
</evidence>
<dbReference type="STRING" id="75743.A0A401QBA8"/>
<proteinExistence type="predicted"/>
<feature type="non-terminal residue" evidence="2">
    <location>
        <position position="86"/>
    </location>
</feature>
<dbReference type="Proteomes" id="UP000288216">
    <property type="component" value="Unassembled WGS sequence"/>
</dbReference>
<keyword evidence="3" id="KW-1185">Reference proteome</keyword>
<feature type="compositionally biased region" description="Basic and acidic residues" evidence="1">
    <location>
        <begin position="1"/>
        <end position="13"/>
    </location>
</feature>
<dbReference type="AlphaFoldDB" id="A0A401QBA8"/>